<keyword evidence="2" id="KW-1185">Reference proteome</keyword>
<sequence>MEWRPGTEVGRQRGEALERAHGGTVMVVDRVEFTTVVFVCPAEDFTHAQWEHGQAGWKVTDGSTQGVRHIPALDQHRVTQSDLTQPGLIKAALRLGGPETQRSFCCPAQGVFPLEGERGAGAESGSAPFSATRLLVSFWLLLSQHHPSHLFEALTEETPAAERG</sequence>
<protein>
    <submittedName>
        <fullName evidence="1">Uncharacterized protein</fullName>
    </submittedName>
</protein>
<evidence type="ECO:0000313" key="2">
    <source>
        <dbReference type="Proteomes" id="UP001153269"/>
    </source>
</evidence>
<dbReference type="EMBL" id="CADEAL010004425">
    <property type="protein sequence ID" value="CAB1459314.1"/>
    <property type="molecule type" value="Genomic_DNA"/>
</dbReference>
<comment type="caution">
    <text evidence="1">The sequence shown here is derived from an EMBL/GenBank/DDBJ whole genome shotgun (WGS) entry which is preliminary data.</text>
</comment>
<evidence type="ECO:0000313" key="1">
    <source>
        <dbReference type="EMBL" id="CAB1459314.1"/>
    </source>
</evidence>
<gene>
    <name evidence="1" type="ORF">PLEPLA_LOCUS47151</name>
</gene>
<accession>A0A9N7ZEU2</accession>
<name>A0A9N7ZEU2_PLEPL</name>
<proteinExistence type="predicted"/>
<dbReference type="AlphaFoldDB" id="A0A9N7ZEU2"/>
<organism evidence="1 2">
    <name type="scientific">Pleuronectes platessa</name>
    <name type="common">European plaice</name>
    <dbReference type="NCBI Taxonomy" id="8262"/>
    <lineage>
        <taxon>Eukaryota</taxon>
        <taxon>Metazoa</taxon>
        <taxon>Chordata</taxon>
        <taxon>Craniata</taxon>
        <taxon>Vertebrata</taxon>
        <taxon>Euteleostomi</taxon>
        <taxon>Actinopterygii</taxon>
        <taxon>Neopterygii</taxon>
        <taxon>Teleostei</taxon>
        <taxon>Neoteleostei</taxon>
        <taxon>Acanthomorphata</taxon>
        <taxon>Carangaria</taxon>
        <taxon>Pleuronectiformes</taxon>
        <taxon>Pleuronectoidei</taxon>
        <taxon>Pleuronectidae</taxon>
        <taxon>Pleuronectes</taxon>
    </lineage>
</organism>
<dbReference type="Proteomes" id="UP001153269">
    <property type="component" value="Unassembled WGS sequence"/>
</dbReference>
<reference evidence="1" key="1">
    <citation type="submission" date="2020-03" db="EMBL/GenBank/DDBJ databases">
        <authorList>
            <person name="Weist P."/>
        </authorList>
    </citation>
    <scope>NUCLEOTIDE SEQUENCE</scope>
</reference>